<dbReference type="RefSeq" id="WP_045022251.1">
    <property type="nucleotide sequence ID" value="NZ_CP166106.1"/>
</dbReference>
<proteinExistence type="predicted"/>
<gene>
    <name evidence="1" type="ORF">RP75_21190</name>
</gene>
<dbReference type="Gene3D" id="3.40.50.10140">
    <property type="entry name" value="Toll/interleukin-1 receptor homology (TIR) domain"/>
    <property type="match status" value="1"/>
</dbReference>
<dbReference type="EMBL" id="JWIT01000017">
    <property type="protein sequence ID" value="KJF71440.1"/>
    <property type="molecule type" value="Genomic_DNA"/>
</dbReference>
<comment type="caution">
    <text evidence="1">The sequence shown here is derived from an EMBL/GenBank/DDBJ whole genome shotgun (WGS) entry which is preliminary data.</text>
</comment>
<organism evidence="1 2">
    <name type="scientific">Agrobacterium arsenijevicii</name>
    <dbReference type="NCBI Taxonomy" id="1585697"/>
    <lineage>
        <taxon>Bacteria</taxon>
        <taxon>Pseudomonadati</taxon>
        <taxon>Pseudomonadota</taxon>
        <taxon>Alphaproteobacteria</taxon>
        <taxon>Hyphomicrobiales</taxon>
        <taxon>Rhizobiaceae</taxon>
        <taxon>Rhizobium/Agrobacterium group</taxon>
        <taxon>Agrobacterium</taxon>
    </lineage>
</organism>
<reference evidence="1 2" key="1">
    <citation type="submission" date="2014-12" db="EMBL/GenBank/DDBJ databases">
        <authorList>
            <person name="Kuzmanovic N."/>
            <person name="Pulawska J."/>
            <person name="Obradovic A."/>
        </authorList>
    </citation>
    <scope>NUCLEOTIDE SEQUENCE [LARGE SCALE GENOMIC DNA]</scope>
    <source>
        <strain evidence="1 2">KFB 330</strain>
    </source>
</reference>
<protein>
    <recommendedName>
        <fullName evidence="3">TIR domain-containing protein</fullName>
    </recommendedName>
</protein>
<dbReference type="InterPro" id="IPR035897">
    <property type="entry name" value="Toll_tir_struct_dom_sf"/>
</dbReference>
<dbReference type="SUPFAM" id="SSF52200">
    <property type="entry name" value="Toll/Interleukin receptor TIR domain"/>
    <property type="match status" value="1"/>
</dbReference>
<evidence type="ECO:0000313" key="1">
    <source>
        <dbReference type="EMBL" id="KJF71440.1"/>
    </source>
</evidence>
<accession>A0ABR5D2Z6</accession>
<dbReference type="Proteomes" id="UP000032564">
    <property type="component" value="Unassembled WGS sequence"/>
</dbReference>
<evidence type="ECO:0008006" key="3">
    <source>
        <dbReference type="Google" id="ProtNLM"/>
    </source>
</evidence>
<keyword evidence="2" id="KW-1185">Reference proteome</keyword>
<sequence>MMRDFLRIYVLFAPNSGESCRISEFLVSHFDGLGMERDGVAIRVPVRFRSVPWIEGDPAPRKIDLEGADHNVIVLLHDPLMMEDDAIWNNYVGALRTSISVRNSVDLYVPFGSTQRDPALPFDKALHTQYARRDRWTTLKTQADRDNRLLLHLLLMIRRHLKSIYAPSSPDEPLFVSHAKADGDGTARAIVDYVNDTQNDVPLETFYDAMELLPGEDYEKRFESEIIKGTLLAITSDAYDSRPWCVFELTTAKRAYRPIVLADIATLKTSRTYPYGANLPKVRVIVDADNAWIEKLLVEALSEGLRCDIFNAQARRRAASMGLNAIITPRPPELFDLTVDEGHASTLIYPDPPLGNIESEILLKALAASGRKLELKTLSEVR</sequence>
<evidence type="ECO:0000313" key="2">
    <source>
        <dbReference type="Proteomes" id="UP000032564"/>
    </source>
</evidence>
<name>A0ABR5D2Z6_9HYPH</name>